<organism evidence="5 6">
    <name type="scientific">Rhododendron griersonianum</name>
    <dbReference type="NCBI Taxonomy" id="479676"/>
    <lineage>
        <taxon>Eukaryota</taxon>
        <taxon>Viridiplantae</taxon>
        <taxon>Streptophyta</taxon>
        <taxon>Embryophyta</taxon>
        <taxon>Tracheophyta</taxon>
        <taxon>Spermatophyta</taxon>
        <taxon>Magnoliopsida</taxon>
        <taxon>eudicotyledons</taxon>
        <taxon>Gunneridae</taxon>
        <taxon>Pentapetalae</taxon>
        <taxon>asterids</taxon>
        <taxon>Ericales</taxon>
        <taxon>Ericaceae</taxon>
        <taxon>Ericoideae</taxon>
        <taxon>Rhodoreae</taxon>
        <taxon>Rhododendron</taxon>
    </lineage>
</organism>
<keyword evidence="6" id="KW-1185">Reference proteome</keyword>
<dbReference type="Pfam" id="PF01535">
    <property type="entry name" value="PPR"/>
    <property type="match status" value="5"/>
</dbReference>
<dbReference type="InterPro" id="IPR002885">
    <property type="entry name" value="PPR_rpt"/>
</dbReference>
<dbReference type="NCBIfam" id="TIGR00756">
    <property type="entry name" value="PPR"/>
    <property type="match status" value="7"/>
</dbReference>
<feature type="repeat" description="PPR" evidence="3">
    <location>
        <begin position="415"/>
        <end position="449"/>
    </location>
</feature>
<feature type="region of interest" description="Disordered" evidence="4">
    <location>
        <begin position="126"/>
        <end position="152"/>
    </location>
</feature>
<evidence type="ECO:0008006" key="7">
    <source>
        <dbReference type="Google" id="ProtNLM"/>
    </source>
</evidence>
<feature type="repeat" description="PPR" evidence="3">
    <location>
        <begin position="310"/>
        <end position="344"/>
    </location>
</feature>
<dbReference type="Pfam" id="PF13041">
    <property type="entry name" value="PPR_2"/>
    <property type="match status" value="2"/>
</dbReference>
<feature type="repeat" description="PPR" evidence="3">
    <location>
        <begin position="451"/>
        <end position="485"/>
    </location>
</feature>
<dbReference type="Proteomes" id="UP000823749">
    <property type="component" value="Chromosome 10"/>
</dbReference>
<proteinExistence type="inferred from homology"/>
<dbReference type="Gene3D" id="1.25.40.10">
    <property type="entry name" value="Tetratricopeptide repeat domain"/>
    <property type="match status" value="5"/>
</dbReference>
<reference evidence="5" key="1">
    <citation type="submission" date="2020-08" db="EMBL/GenBank/DDBJ databases">
        <title>Plant Genome Project.</title>
        <authorList>
            <person name="Zhang R.-G."/>
        </authorList>
    </citation>
    <scope>NUCLEOTIDE SEQUENCE</scope>
    <source>
        <strain evidence="5">WSP0</strain>
        <tissue evidence="5">Leaf</tissue>
    </source>
</reference>
<comment type="caution">
    <text evidence="5">The sequence shown here is derived from an EMBL/GenBank/DDBJ whole genome shotgun (WGS) entry which is preliminary data.</text>
</comment>
<evidence type="ECO:0000256" key="2">
    <source>
        <dbReference type="ARBA" id="ARBA00022737"/>
    </source>
</evidence>
<feature type="compositionally biased region" description="Polar residues" evidence="4">
    <location>
        <begin position="126"/>
        <end position="148"/>
    </location>
</feature>
<feature type="repeat" description="PPR" evidence="3">
    <location>
        <begin position="551"/>
        <end position="585"/>
    </location>
</feature>
<dbReference type="PANTHER" id="PTHR47447">
    <property type="entry name" value="OS03G0856100 PROTEIN"/>
    <property type="match status" value="1"/>
</dbReference>
<dbReference type="InterPro" id="IPR011990">
    <property type="entry name" value="TPR-like_helical_dom_sf"/>
</dbReference>
<dbReference type="SUPFAM" id="SSF48452">
    <property type="entry name" value="TPR-like"/>
    <property type="match status" value="1"/>
</dbReference>
<protein>
    <recommendedName>
        <fullName evidence="7">Pentatricopeptide repeat-containing protein</fullName>
    </recommendedName>
</protein>
<evidence type="ECO:0000256" key="1">
    <source>
        <dbReference type="ARBA" id="ARBA00007626"/>
    </source>
</evidence>
<sequence>MVEILSNLLAITTTSHGYSCSYHSYSPGIHEYRTHYPYFSCCIYLSSDTKSNRRRAKSYGLKMMTLPYLWRKGIKSSHVCDSSFAFQRKVAIVEFGLACEEENILSRREKEETDLNLLKLKPPPWDNSSIQLDSDSETGGANQSSTISERAGTRNDNRHRIHFLEERNEERLSERILNLSRTNKSRSAMELYWSMEYSGLKPTLHACNSLISCLLRNKMLDDALSIFKAMKASDNITGHTCSLVLKAIGNAQGCDAALDIFEELGRNGNCKKVFDAVVYNTMISICGKGNDWVEILRIWRSMKENGLAGTAVTYSLLVSIFVRCGQNELAIDAYHEMLQDRLNPANDEMQAIIGACGKEGKWDLARNVFENMLKRGLKPNLVTCNALINAFGKDRKVKLAFRIYSLLKSFGHSPDSYTWNALIGALYRANRHADALHLFESIQKEKMSPLNLHIYNTCLMSCQRLGWWDRALQLLWQMEASGLPVSTPSYNLVIGACEVARKPNVALEVYKHMLDRKCASDTFTVLALIRVCIWGSLWYEVEQMLNQGTPDASLYNAAIQGMCLRGKSDLAKKLYARMRRISLKPDGKTRALMLQIFTERPVPLRKRWFSYPREVLKTVCSPAWVMANLLFFPLLSLQVFLL</sequence>
<feature type="repeat" description="PPR" evidence="3">
    <location>
        <begin position="203"/>
        <end position="237"/>
    </location>
</feature>
<feature type="repeat" description="PPR" evidence="3">
    <location>
        <begin position="345"/>
        <end position="379"/>
    </location>
</feature>
<dbReference type="AlphaFoldDB" id="A0AAV6IKR3"/>
<dbReference type="PANTHER" id="PTHR47447:SF24">
    <property type="entry name" value="PENTATRICOPEPTIDE REPEAT-CONTAINING PROTEIN"/>
    <property type="match status" value="1"/>
</dbReference>
<gene>
    <name evidence="5" type="ORF">RHGRI_028506</name>
</gene>
<evidence type="ECO:0000256" key="4">
    <source>
        <dbReference type="SAM" id="MobiDB-lite"/>
    </source>
</evidence>
<dbReference type="EMBL" id="JACTNZ010000010">
    <property type="protein sequence ID" value="KAG5527609.1"/>
    <property type="molecule type" value="Genomic_DNA"/>
</dbReference>
<feature type="repeat" description="PPR" evidence="3">
    <location>
        <begin position="380"/>
        <end position="414"/>
    </location>
</feature>
<evidence type="ECO:0000256" key="3">
    <source>
        <dbReference type="PROSITE-ProRule" id="PRU00708"/>
    </source>
</evidence>
<feature type="repeat" description="PPR" evidence="3">
    <location>
        <begin position="275"/>
        <end position="309"/>
    </location>
</feature>
<name>A0AAV6IKR3_9ERIC</name>
<dbReference type="PROSITE" id="PS51375">
    <property type="entry name" value="PPR"/>
    <property type="match status" value="8"/>
</dbReference>
<comment type="similarity">
    <text evidence="1">Belongs to the PPR family. P subfamily.</text>
</comment>
<accession>A0AAV6IKR3</accession>
<keyword evidence="2" id="KW-0677">Repeat</keyword>
<evidence type="ECO:0000313" key="5">
    <source>
        <dbReference type="EMBL" id="KAG5527609.1"/>
    </source>
</evidence>
<evidence type="ECO:0000313" key="6">
    <source>
        <dbReference type="Proteomes" id="UP000823749"/>
    </source>
</evidence>